<sequence>MPKGLFLDDERNPQDVTWVQYPEDVEWTVVRTFSEFVKVVRTDVFELLSFDHDLQDFSKGSEMTGYDCLKFYCDFIGFHGLKPEYHPVILVHSMNPIGKVNILTYWKNYLENR</sequence>
<evidence type="ECO:0000313" key="3">
    <source>
        <dbReference type="Proteomes" id="UP000244741"/>
    </source>
</evidence>
<gene>
    <name evidence="2" type="ORF">AhSzq1_96</name>
</gene>
<organism evidence="2 3">
    <name type="scientific">Aeromonas phage AhSzq-1</name>
    <dbReference type="NCBI Taxonomy" id="2138298"/>
    <lineage>
        <taxon>Viruses</taxon>
        <taxon>Duplodnaviria</taxon>
        <taxon>Heunggongvirae</taxon>
        <taxon>Uroviricota</taxon>
        <taxon>Caudoviricetes</taxon>
        <taxon>Demerecviridae</taxon>
        <taxon>Shenzhenvirus</taxon>
        <taxon>Shenzhenvirus AhSzq1</taxon>
    </lineage>
</organism>
<proteinExistence type="predicted"/>
<accession>A0A2R4ALQ6</accession>
<reference evidence="2 3" key="1">
    <citation type="submission" date="2017-12" db="EMBL/GenBank/DDBJ databases">
        <title>Genomic characterization of T5-related Aeromonas hydrophila phages AhSzq-1 and AhSzw-1 and proposal to be two new species.</title>
        <authorList>
            <person name="Chen L."/>
            <person name="Yuan S."/>
            <person name="Ma Y."/>
        </authorList>
    </citation>
    <scope>NUCLEOTIDE SEQUENCE [LARGE SCALE GENOMIC DNA]</scope>
    <source>
        <strain evidence="2">Seawater</strain>
    </source>
</reference>
<dbReference type="InterPro" id="IPR046909">
    <property type="entry name" value="cREC_REC"/>
</dbReference>
<protein>
    <recommendedName>
        <fullName evidence="1">Cyclic-phosphate processing Receiver domain-containing protein</fullName>
    </recommendedName>
</protein>
<dbReference type="Proteomes" id="UP000244741">
    <property type="component" value="Segment"/>
</dbReference>
<name>A0A2R4ALQ6_9CAUD</name>
<evidence type="ECO:0000313" key="2">
    <source>
        <dbReference type="EMBL" id="AVR75989.1"/>
    </source>
</evidence>
<keyword evidence="3" id="KW-1185">Reference proteome</keyword>
<dbReference type="EMBL" id="MG676224">
    <property type="protein sequence ID" value="AVR75989.1"/>
    <property type="molecule type" value="Genomic_DNA"/>
</dbReference>
<feature type="domain" description="Cyclic-phosphate processing Receiver" evidence="1">
    <location>
        <begin position="5"/>
        <end position="106"/>
    </location>
</feature>
<dbReference type="Pfam" id="PF20274">
    <property type="entry name" value="cREC_REC"/>
    <property type="match status" value="1"/>
</dbReference>
<evidence type="ECO:0000259" key="1">
    <source>
        <dbReference type="Pfam" id="PF20274"/>
    </source>
</evidence>